<keyword evidence="3" id="KW-0238">DNA-binding</keyword>
<dbReference type="InterPro" id="IPR038722">
    <property type="entry name" value="Ner_HTH_dom"/>
</dbReference>
<evidence type="ECO:0000313" key="7">
    <source>
        <dbReference type="Proteomes" id="UP001605250"/>
    </source>
</evidence>
<comment type="caution">
    <text evidence="6">The sequence shown here is derived from an EMBL/GenBank/DDBJ whole genome shotgun (WGS) entry which is preliminary data.</text>
</comment>
<dbReference type="InterPro" id="IPR010982">
    <property type="entry name" value="Lambda_DNA-bd_dom_sf"/>
</dbReference>
<dbReference type="Pfam" id="PF13693">
    <property type="entry name" value="HTH_35"/>
    <property type="match status" value="1"/>
</dbReference>
<comment type="similarity">
    <text evidence="1">Belongs to the ner transcriptional regulatory family.</text>
</comment>
<protein>
    <submittedName>
        <fullName evidence="6">Helix-turn-helix domain-containing protein</fullName>
    </submittedName>
</protein>
<name>A0ABW7CGJ9_9GAMM</name>
<evidence type="ECO:0000256" key="2">
    <source>
        <dbReference type="ARBA" id="ARBA00023015"/>
    </source>
</evidence>
<feature type="domain" description="Ner winged helix-turn-helix DNA-binding" evidence="5">
    <location>
        <begin position="5"/>
        <end position="38"/>
    </location>
</feature>
<reference evidence="6 7" key="1">
    <citation type="submission" date="2024-07" db="EMBL/GenBank/DDBJ databases">
        <title>Novel bacterial strain Erwinia sp. OPT-41 promoting growth of various crops.</title>
        <authorList>
            <person name="Egorshina A."/>
            <person name="Lukyantsev M.A."/>
            <person name="Golubev S.N."/>
            <person name="Muratova A.Y."/>
            <person name="Bulygina E.A."/>
        </authorList>
    </citation>
    <scope>NUCLEOTIDE SEQUENCE [LARGE SCALE GENOMIC DNA]</scope>
    <source>
        <strain evidence="6 7">OPT-41</strain>
    </source>
</reference>
<keyword evidence="4" id="KW-0804">Transcription</keyword>
<evidence type="ECO:0000313" key="6">
    <source>
        <dbReference type="EMBL" id="MFG6075208.1"/>
    </source>
</evidence>
<evidence type="ECO:0000256" key="4">
    <source>
        <dbReference type="ARBA" id="ARBA00023163"/>
    </source>
</evidence>
<sequence>MRQPDWHPADIIAALRKQGALLSAVSCNSGLASSTLPKRYSNCQSLEPLSLISR</sequence>
<evidence type="ECO:0000259" key="5">
    <source>
        <dbReference type="Pfam" id="PF13693"/>
    </source>
</evidence>
<evidence type="ECO:0000256" key="1">
    <source>
        <dbReference type="ARBA" id="ARBA00006157"/>
    </source>
</evidence>
<proteinExistence type="inferred from homology"/>
<keyword evidence="2" id="KW-0805">Transcription regulation</keyword>
<evidence type="ECO:0000256" key="3">
    <source>
        <dbReference type="ARBA" id="ARBA00023125"/>
    </source>
</evidence>
<gene>
    <name evidence="6" type="ORF">AB3U87_02395</name>
</gene>
<keyword evidence="7" id="KW-1185">Reference proteome</keyword>
<accession>A0ABW7CGJ9</accession>
<dbReference type="Proteomes" id="UP001605250">
    <property type="component" value="Unassembled WGS sequence"/>
</dbReference>
<dbReference type="EMBL" id="JBGCUC010000002">
    <property type="protein sequence ID" value="MFG6075208.1"/>
    <property type="molecule type" value="Genomic_DNA"/>
</dbReference>
<dbReference type="SUPFAM" id="SSF47413">
    <property type="entry name" value="lambda repressor-like DNA-binding domains"/>
    <property type="match status" value="1"/>
</dbReference>
<organism evidence="6 7">
    <name type="scientific">Erwinia plantamica</name>
    <dbReference type="NCBI Taxonomy" id="3237104"/>
    <lineage>
        <taxon>Bacteria</taxon>
        <taxon>Pseudomonadati</taxon>
        <taxon>Pseudomonadota</taxon>
        <taxon>Gammaproteobacteria</taxon>
        <taxon>Enterobacterales</taxon>
        <taxon>Erwiniaceae</taxon>
        <taxon>Erwinia</taxon>
    </lineage>
</organism>
<dbReference type="Gene3D" id="1.10.260.40">
    <property type="entry name" value="lambda repressor-like DNA-binding domains"/>
    <property type="match status" value="1"/>
</dbReference>